<dbReference type="PROSITE" id="PS50011">
    <property type="entry name" value="PROTEIN_KINASE_DOM"/>
    <property type="match status" value="1"/>
</dbReference>
<organism evidence="9 10">
    <name type="scientific">Ananas comosus</name>
    <name type="common">Pineapple</name>
    <name type="synonym">Ananas ananas</name>
    <dbReference type="NCBI Taxonomy" id="4615"/>
    <lineage>
        <taxon>Eukaryota</taxon>
        <taxon>Viridiplantae</taxon>
        <taxon>Streptophyta</taxon>
        <taxon>Embryophyta</taxon>
        <taxon>Tracheophyta</taxon>
        <taxon>Spermatophyta</taxon>
        <taxon>Magnoliopsida</taxon>
        <taxon>Liliopsida</taxon>
        <taxon>Poales</taxon>
        <taxon>Bromeliaceae</taxon>
        <taxon>Bromelioideae</taxon>
        <taxon>Ananas</taxon>
    </lineage>
</organism>
<evidence type="ECO:0000313" key="9">
    <source>
        <dbReference type="EMBL" id="OAY78042.1"/>
    </source>
</evidence>
<feature type="compositionally biased region" description="Polar residues" evidence="7">
    <location>
        <begin position="44"/>
        <end position="62"/>
    </location>
</feature>
<evidence type="ECO:0000256" key="5">
    <source>
        <dbReference type="ARBA" id="ARBA00047899"/>
    </source>
</evidence>
<comment type="catalytic activity">
    <reaction evidence="5">
        <text>L-threonyl-[protein] + ATP = O-phospho-L-threonyl-[protein] + ADP + H(+)</text>
        <dbReference type="Rhea" id="RHEA:46608"/>
        <dbReference type="Rhea" id="RHEA-COMP:11060"/>
        <dbReference type="Rhea" id="RHEA-COMP:11605"/>
        <dbReference type="ChEBI" id="CHEBI:15378"/>
        <dbReference type="ChEBI" id="CHEBI:30013"/>
        <dbReference type="ChEBI" id="CHEBI:30616"/>
        <dbReference type="ChEBI" id="CHEBI:61977"/>
        <dbReference type="ChEBI" id="CHEBI:456216"/>
        <dbReference type="EC" id="2.7.11.1"/>
    </reaction>
</comment>
<dbReference type="SMART" id="SM00220">
    <property type="entry name" value="S_TKc"/>
    <property type="match status" value="1"/>
</dbReference>
<proteinExistence type="predicted"/>
<accession>A0A199VLI9</accession>
<evidence type="ECO:0000256" key="2">
    <source>
        <dbReference type="ARBA" id="ARBA00022741"/>
    </source>
</evidence>
<keyword evidence="2" id="KW-0547">Nucleotide-binding</keyword>
<evidence type="ECO:0000256" key="3">
    <source>
        <dbReference type="ARBA" id="ARBA00022777"/>
    </source>
</evidence>
<keyword evidence="4" id="KW-0067">ATP-binding</keyword>
<keyword evidence="3 9" id="KW-0418">Kinase</keyword>
<dbReference type="GO" id="GO:0005737">
    <property type="term" value="C:cytoplasm"/>
    <property type="evidence" value="ECO:0007669"/>
    <property type="project" value="TreeGrafter"/>
</dbReference>
<feature type="compositionally biased region" description="Polar residues" evidence="7">
    <location>
        <begin position="151"/>
        <end position="167"/>
    </location>
</feature>
<dbReference type="InterPro" id="IPR000719">
    <property type="entry name" value="Prot_kinase_dom"/>
</dbReference>
<feature type="region of interest" description="Disordered" evidence="7">
    <location>
        <begin position="199"/>
        <end position="239"/>
    </location>
</feature>
<feature type="region of interest" description="Disordered" evidence="7">
    <location>
        <begin position="38"/>
        <end position="138"/>
    </location>
</feature>
<dbReference type="PROSITE" id="PS00108">
    <property type="entry name" value="PROTEIN_KINASE_ST"/>
    <property type="match status" value="1"/>
</dbReference>
<dbReference type="FunFam" id="3.30.200.20:FF:000034">
    <property type="entry name" value="Kinase suppressor of Ras 1"/>
    <property type="match status" value="1"/>
</dbReference>
<reference evidence="9 10" key="1">
    <citation type="journal article" date="2016" name="DNA Res.">
        <title>The draft genome of MD-2 pineapple using hybrid error correction of long reads.</title>
        <authorList>
            <person name="Redwan R.M."/>
            <person name="Saidin A."/>
            <person name="Kumar S.V."/>
        </authorList>
    </citation>
    <scope>NUCLEOTIDE SEQUENCE [LARGE SCALE GENOMIC DNA]</scope>
    <source>
        <strain evidence="10">cv. MD2</strain>
        <tissue evidence="9">Leaf</tissue>
    </source>
</reference>
<dbReference type="InterPro" id="IPR011009">
    <property type="entry name" value="Kinase-like_dom_sf"/>
</dbReference>
<evidence type="ECO:0000313" key="10">
    <source>
        <dbReference type="Proteomes" id="UP000092600"/>
    </source>
</evidence>
<dbReference type="GO" id="GO:0004674">
    <property type="term" value="F:protein serine/threonine kinase activity"/>
    <property type="evidence" value="ECO:0007669"/>
    <property type="project" value="UniProtKB-EC"/>
</dbReference>
<dbReference type="AlphaFoldDB" id="A0A199VLI9"/>
<comment type="catalytic activity">
    <reaction evidence="6">
        <text>L-seryl-[protein] + ATP = O-phospho-L-seryl-[protein] + ADP + H(+)</text>
        <dbReference type="Rhea" id="RHEA:17989"/>
        <dbReference type="Rhea" id="RHEA-COMP:9863"/>
        <dbReference type="Rhea" id="RHEA-COMP:11604"/>
        <dbReference type="ChEBI" id="CHEBI:15378"/>
        <dbReference type="ChEBI" id="CHEBI:29999"/>
        <dbReference type="ChEBI" id="CHEBI:30616"/>
        <dbReference type="ChEBI" id="CHEBI:83421"/>
        <dbReference type="ChEBI" id="CHEBI:456216"/>
        <dbReference type="EC" id="2.7.11.1"/>
    </reaction>
</comment>
<name>A0A199VLI9_ANACO</name>
<sequence length="501" mass="56009">MEEGSSSWVTRAKFTHSVLRSNSSRAPSIQFPVLSDADADADAGSTQKSSIPESKLKGSNSELRAKSPVSESKVKNVPAVPRSKPSKESKPAKMSKGPSQEAPPKRPNLDSPESSDLKSQDTRSVSSDFSFYPDKGVNAQTAGATLVSVYPSWTRSIPTSHESVASTKSRERDSKPRRRSVSPLPSTFVSDVFKEAKSLKKRFSTPPPTRKASNKTRNKTPNSSPLQHLSSLKASEKSSSKKDTTWARYFDHGGGRVAALETAENWTVDLSKLYLGLRFASGAHSRLYHGIYKDRPVAVKIIRQPDDDEDREMAARLEKQFTREVTLLSHLYHRNVIKLEGACKNPPVFCIVTEYLSGGSLRAFLHKLQHKSLPLEKLIAIALDIARGMEYIHSQGVIHRDLKPENILFDQDLCVKIADFGIACEEAYCDRLAKDPGTYRWMAPEMIKHKQYGRKVDVYSFGLLLWEMVAGTIPYEEMNPFKRLLRLLISSDTRNRELGNR</sequence>
<gene>
    <name evidence="9" type="ORF">ACMD2_09621</name>
</gene>
<dbReference type="PRINTS" id="PR00109">
    <property type="entry name" value="TYRKINASE"/>
</dbReference>
<dbReference type="GO" id="GO:0005524">
    <property type="term" value="F:ATP binding"/>
    <property type="evidence" value="ECO:0007669"/>
    <property type="project" value="UniProtKB-KW"/>
</dbReference>
<comment type="caution">
    <text evidence="9">The sequence shown here is derived from an EMBL/GenBank/DDBJ whole genome shotgun (WGS) entry which is preliminary data.</text>
</comment>
<keyword evidence="1" id="KW-0808">Transferase</keyword>
<dbReference type="CDD" id="cd13999">
    <property type="entry name" value="STKc_MAP3K-like"/>
    <property type="match status" value="1"/>
</dbReference>
<evidence type="ECO:0000256" key="1">
    <source>
        <dbReference type="ARBA" id="ARBA00022679"/>
    </source>
</evidence>
<evidence type="ECO:0000256" key="6">
    <source>
        <dbReference type="ARBA" id="ARBA00048679"/>
    </source>
</evidence>
<dbReference type="Pfam" id="PF07714">
    <property type="entry name" value="PK_Tyr_Ser-Thr"/>
    <property type="match status" value="1"/>
</dbReference>
<dbReference type="STRING" id="4615.A0A199VLI9"/>
<dbReference type="InterPro" id="IPR001245">
    <property type="entry name" value="Ser-Thr/Tyr_kinase_cat_dom"/>
</dbReference>
<dbReference type="Gene3D" id="3.30.200.20">
    <property type="entry name" value="Phosphorylase Kinase, domain 1"/>
    <property type="match status" value="1"/>
</dbReference>
<evidence type="ECO:0000256" key="7">
    <source>
        <dbReference type="SAM" id="MobiDB-lite"/>
    </source>
</evidence>
<protein>
    <submittedName>
        <fullName evidence="9">Serine/threonine-protein kinase HT1</fullName>
    </submittedName>
</protein>
<feature type="domain" description="Protein kinase" evidence="8">
    <location>
        <begin position="273"/>
        <end position="501"/>
    </location>
</feature>
<dbReference type="InterPro" id="IPR008271">
    <property type="entry name" value="Ser/Thr_kinase_AS"/>
</dbReference>
<dbReference type="SUPFAM" id="SSF56112">
    <property type="entry name" value="Protein kinase-like (PK-like)"/>
    <property type="match status" value="1"/>
</dbReference>
<dbReference type="EMBL" id="LSRQ01001388">
    <property type="protein sequence ID" value="OAY78042.1"/>
    <property type="molecule type" value="Genomic_DNA"/>
</dbReference>
<dbReference type="Proteomes" id="UP000092600">
    <property type="component" value="Unassembled WGS sequence"/>
</dbReference>
<dbReference type="PANTHER" id="PTHR23257:SF772">
    <property type="entry name" value="PROTEIN KINASE SUPERFAMILY PROTEIN"/>
    <property type="match status" value="1"/>
</dbReference>
<dbReference type="GO" id="GO:0007165">
    <property type="term" value="P:signal transduction"/>
    <property type="evidence" value="ECO:0007669"/>
    <property type="project" value="TreeGrafter"/>
</dbReference>
<feature type="region of interest" description="Disordered" evidence="7">
    <location>
        <begin position="150"/>
        <end position="184"/>
    </location>
</feature>
<dbReference type="PANTHER" id="PTHR23257">
    <property type="entry name" value="SERINE-THREONINE PROTEIN KINASE"/>
    <property type="match status" value="1"/>
</dbReference>
<dbReference type="Gene3D" id="1.10.510.10">
    <property type="entry name" value="Transferase(Phosphotransferase) domain 1"/>
    <property type="match status" value="1"/>
</dbReference>
<evidence type="ECO:0000256" key="4">
    <source>
        <dbReference type="ARBA" id="ARBA00022840"/>
    </source>
</evidence>
<feature type="compositionally biased region" description="Polar residues" evidence="7">
    <location>
        <begin position="219"/>
        <end position="229"/>
    </location>
</feature>
<dbReference type="InterPro" id="IPR050167">
    <property type="entry name" value="Ser_Thr_protein_kinase"/>
</dbReference>
<evidence type="ECO:0000259" key="8">
    <source>
        <dbReference type="PROSITE" id="PS50011"/>
    </source>
</evidence>